<dbReference type="PRINTS" id="PR00103">
    <property type="entry name" value="CAMPKINASE"/>
</dbReference>
<dbReference type="InterPro" id="IPR014710">
    <property type="entry name" value="RmlC-like_jellyroll"/>
</dbReference>
<dbReference type="PROSITE" id="PS50042">
    <property type="entry name" value="CNMP_BINDING_3"/>
    <property type="match status" value="1"/>
</dbReference>
<evidence type="ECO:0000313" key="3">
    <source>
        <dbReference type="EMBL" id="RHW25237.1"/>
    </source>
</evidence>
<dbReference type="AlphaFoldDB" id="A0A417XY76"/>
<feature type="domain" description="Cyclic nucleotide-binding" evidence="2">
    <location>
        <begin position="6"/>
        <end position="109"/>
    </location>
</feature>
<dbReference type="InterPro" id="IPR016162">
    <property type="entry name" value="Ald_DH_N"/>
</dbReference>
<accession>A0A417XY76</accession>
<evidence type="ECO:0000256" key="1">
    <source>
        <dbReference type="ARBA" id="ARBA00023002"/>
    </source>
</evidence>
<proteinExistence type="predicted"/>
<dbReference type="Pfam" id="PF00027">
    <property type="entry name" value="cNMP_binding"/>
    <property type="match status" value="1"/>
</dbReference>
<dbReference type="InterPro" id="IPR000595">
    <property type="entry name" value="cNMP-bd_dom"/>
</dbReference>
<dbReference type="SMART" id="SM00100">
    <property type="entry name" value="cNMP"/>
    <property type="match status" value="1"/>
</dbReference>
<keyword evidence="1" id="KW-0560">Oxidoreductase</keyword>
<dbReference type="EMBL" id="QXGH01000025">
    <property type="protein sequence ID" value="RHW25237.1"/>
    <property type="molecule type" value="Genomic_DNA"/>
</dbReference>
<dbReference type="InterPro" id="IPR018490">
    <property type="entry name" value="cNMP-bd_dom_sf"/>
</dbReference>
<dbReference type="Pfam" id="PF00171">
    <property type="entry name" value="Aldedh"/>
    <property type="match status" value="1"/>
</dbReference>
<gene>
    <name evidence="3" type="ORF">D0Z08_19945</name>
</gene>
<dbReference type="InterPro" id="IPR018488">
    <property type="entry name" value="cNMP-bd_CS"/>
</dbReference>
<evidence type="ECO:0000259" key="2">
    <source>
        <dbReference type="PROSITE" id="PS50042"/>
    </source>
</evidence>
<dbReference type="Gene3D" id="2.60.120.10">
    <property type="entry name" value="Jelly Rolls"/>
    <property type="match status" value="1"/>
</dbReference>
<sequence length="600" mass="63066">MSLPGFFDALSDEHRETVAKLLTEVEFEPGTRIFTEGDEGDAAYFIDEGDVRIELELPEVDTESVLRYEGPGATLGEVALLDRLPRSATAIAETRVRARMITTAGLDELAVREPGAALAVTLELARDATGKLRRLTEQASDLMFAAAPDPVVDELVSRSVAAQAAFADWPEHRVDALLGRLTTSFVEHAQAFADATVEETHIGNAVDKGLKNWVAAQGVYDSLVGQVGSGPLGTDEQTQVTEIAEAVGVIFGLVPVTNPVATAYFKTLVSLKSRNAIILSFHHAVLGVGSRVGELIHEVLAAEGAPEDLVLWVRKRGSRKLTQQFMSHPDVGLVLATGGAAMVQAAYSSGTPALGVGPGNAPCWIAPDADLTAAATAIVMSKSFDNGVICGAEHNLVVDTSVRDDFVAQLESQGAAVLSPVEAEGFLKLAVDPATNRFRGETIGQSAATIAGFTGITRPFEIKVIVVPAAWDGEDSPLAGEKMTPVLSLFDVAGDDEAITLSRRLLDFMGSGHTSIVHSQDPDRVARFGAAMPTSRILANSPGAHGVFGVTTGLVPSLTLGCGTFGGNSTTDNVSFKNLRNVKRLARVIQPGASDADNPG</sequence>
<keyword evidence="4" id="KW-1185">Reference proteome</keyword>
<organism evidence="3 4">
    <name type="scientific">Nocardioides immobilis</name>
    <dbReference type="NCBI Taxonomy" id="2049295"/>
    <lineage>
        <taxon>Bacteria</taxon>
        <taxon>Bacillati</taxon>
        <taxon>Actinomycetota</taxon>
        <taxon>Actinomycetes</taxon>
        <taxon>Propionibacteriales</taxon>
        <taxon>Nocardioidaceae</taxon>
        <taxon>Nocardioides</taxon>
    </lineage>
</organism>
<dbReference type="SUPFAM" id="SSF53720">
    <property type="entry name" value="ALDH-like"/>
    <property type="match status" value="1"/>
</dbReference>
<reference evidence="3 4" key="1">
    <citation type="submission" date="2018-09" db="EMBL/GenBank/DDBJ databases">
        <title>Genome sequencing of Nocardioides immobilis CCTCC AB 2017083 for comparison to Nocardioides silvaticus.</title>
        <authorList>
            <person name="Li C."/>
            <person name="Wang G."/>
        </authorList>
    </citation>
    <scope>NUCLEOTIDE SEQUENCE [LARGE SCALE GENOMIC DNA]</scope>
    <source>
        <strain evidence="3 4">CCTCC AB 2017083</strain>
    </source>
</reference>
<dbReference type="InterPro" id="IPR015590">
    <property type="entry name" value="Aldehyde_DH_dom"/>
</dbReference>
<dbReference type="OrthoDB" id="323926at2"/>
<dbReference type="PROSITE" id="PS00889">
    <property type="entry name" value="CNMP_BINDING_2"/>
    <property type="match status" value="1"/>
</dbReference>
<dbReference type="RefSeq" id="WP_118927021.1">
    <property type="nucleotide sequence ID" value="NZ_QXGH01000025.1"/>
</dbReference>
<dbReference type="Gene3D" id="3.40.309.10">
    <property type="entry name" value="Aldehyde Dehydrogenase, Chain A, domain 2"/>
    <property type="match status" value="1"/>
</dbReference>
<comment type="caution">
    <text evidence="3">The sequence shown here is derived from an EMBL/GenBank/DDBJ whole genome shotgun (WGS) entry which is preliminary data.</text>
</comment>
<dbReference type="GO" id="GO:0016620">
    <property type="term" value="F:oxidoreductase activity, acting on the aldehyde or oxo group of donors, NAD or NADP as acceptor"/>
    <property type="evidence" value="ECO:0007669"/>
    <property type="project" value="InterPro"/>
</dbReference>
<evidence type="ECO:0000313" key="4">
    <source>
        <dbReference type="Proteomes" id="UP000283644"/>
    </source>
</evidence>
<dbReference type="CDD" id="cd00038">
    <property type="entry name" value="CAP_ED"/>
    <property type="match status" value="1"/>
</dbReference>
<dbReference type="Gene3D" id="3.40.605.10">
    <property type="entry name" value="Aldehyde Dehydrogenase, Chain A, domain 1"/>
    <property type="match status" value="1"/>
</dbReference>
<dbReference type="PANTHER" id="PTHR11699">
    <property type="entry name" value="ALDEHYDE DEHYDROGENASE-RELATED"/>
    <property type="match status" value="1"/>
</dbReference>
<protein>
    <submittedName>
        <fullName evidence="3">Aldehyde dehydrogenase family protein</fullName>
    </submittedName>
</protein>
<dbReference type="InterPro" id="IPR016161">
    <property type="entry name" value="Ald_DH/histidinol_DH"/>
</dbReference>
<dbReference type="Proteomes" id="UP000283644">
    <property type="component" value="Unassembled WGS sequence"/>
</dbReference>
<dbReference type="InterPro" id="IPR016163">
    <property type="entry name" value="Ald_DH_C"/>
</dbReference>
<name>A0A417XY76_9ACTN</name>
<dbReference type="SUPFAM" id="SSF51206">
    <property type="entry name" value="cAMP-binding domain-like"/>
    <property type="match status" value="1"/>
</dbReference>